<protein>
    <submittedName>
        <fullName evidence="1">Uncharacterized protein</fullName>
    </submittedName>
</protein>
<dbReference type="EMBL" id="DP000010">
    <property type="protein sequence ID" value="ABA91721.2"/>
    <property type="molecule type" value="Genomic_DNA"/>
</dbReference>
<reference evidence="1" key="3">
    <citation type="submission" date="2006-01" db="EMBL/GenBank/DDBJ databases">
        <authorList>
            <person name="Buell R."/>
        </authorList>
    </citation>
    <scope>NUCLEOTIDE SEQUENCE</scope>
</reference>
<reference evidence="1" key="1">
    <citation type="journal article" date="2005" name="BMC Biol.">
        <title>The sequence of rice chromosomes 11 and 12, rich in disease resistance genes and recent gene duplications.</title>
        <authorList>
            <consortium name="The rice chromosomes 11 and 12 sequencing consortia"/>
        </authorList>
    </citation>
    <scope>NUCLEOTIDE SEQUENCE [LARGE SCALE GENOMIC DNA]</scope>
</reference>
<reference evidence="1" key="2">
    <citation type="submission" date="2005-04" db="EMBL/GenBank/DDBJ databases">
        <authorList>
            <person name="Buell C.R."/>
            <person name="Wing R.A."/>
            <person name="McCombie W.A."/>
            <person name="Ouyang S."/>
        </authorList>
    </citation>
    <scope>NUCLEOTIDE SEQUENCE</scope>
</reference>
<accession>Q2R9U3</accession>
<name>Q2R9U3_ORYSJ</name>
<dbReference type="AlphaFoldDB" id="Q2R9U3"/>
<sequence length="64" mass="6946">MPDLAIPECRWGGAVPELASLSADGKGVGRRGGAAAPDLAAPEQQLPVAFPYRRPRWRMRKCFP</sequence>
<organism evidence="1">
    <name type="scientific">Oryza sativa subsp. japonica</name>
    <name type="common">Rice</name>
    <dbReference type="NCBI Taxonomy" id="39947"/>
    <lineage>
        <taxon>Eukaryota</taxon>
        <taxon>Viridiplantae</taxon>
        <taxon>Streptophyta</taxon>
        <taxon>Embryophyta</taxon>
        <taxon>Tracheophyta</taxon>
        <taxon>Spermatophyta</taxon>
        <taxon>Magnoliopsida</taxon>
        <taxon>Liliopsida</taxon>
        <taxon>Poales</taxon>
        <taxon>Poaceae</taxon>
        <taxon>BOP clade</taxon>
        <taxon>Oryzoideae</taxon>
        <taxon>Oryzeae</taxon>
        <taxon>Oryzinae</taxon>
        <taxon>Oryza</taxon>
        <taxon>Oryza sativa</taxon>
    </lineage>
</organism>
<proteinExistence type="predicted"/>
<gene>
    <name evidence="1" type="ordered locus">LOC_Os11g07560</name>
</gene>
<evidence type="ECO:0000313" key="1">
    <source>
        <dbReference type="EMBL" id="ABA91721.2"/>
    </source>
</evidence>